<dbReference type="Pfam" id="PF00561">
    <property type="entry name" value="Abhydrolase_1"/>
    <property type="match status" value="1"/>
</dbReference>
<sequence length="347" mass="40065">MYIDTSGLNHRIEELSTRRKYHFVDQKPAHYKHGRTPTLLCVHGFPDCWYGWRYQIKPWVHRGFRVVVPDMLGYGGTDKPKNPVEYSTKSLCADLAAILDLLEIKKAVLIGHDWGAYAVSRPPSLEYISVKTIAKIAPNLSYQAYFEEQRSTQEIESNLNTFLRVIYRNPNPTQRFKISQLYKGPEVLAKIYVPDSDIVLNSEELKFYNKIFEQGMNGPLNYYRTSLYRHEEELAAKLSPNLRQDLPVLFIWGTKDTTTTSSLIHKAHKFIPRLQDFALEEKGHWILVEARDVITEKIAQWLEDLAIEARMAAKVHLPSCPCCRTKVRNLNRGLAKHKAIFGNTCMP</sequence>
<reference evidence="4" key="1">
    <citation type="submission" date="2022-08" db="EMBL/GenBank/DDBJ databases">
        <authorList>
            <consortium name="DOE Joint Genome Institute"/>
            <person name="Min B."/>
            <person name="Riley R."/>
            <person name="Sierra-Patev S."/>
            <person name="Naranjo-Ortiz M."/>
            <person name="Looney B."/>
            <person name="Konkel Z."/>
            <person name="Slot J.C."/>
            <person name="Sakamoto Y."/>
            <person name="Steenwyk J.L."/>
            <person name="Rokas A."/>
            <person name="Carro J."/>
            <person name="Camarero S."/>
            <person name="Ferreira P."/>
            <person name="Molpeceres G."/>
            <person name="Ruiz-Duenas F.J."/>
            <person name="Serrano A."/>
            <person name="Henrissat B."/>
            <person name="Drula E."/>
            <person name="Hughes K.W."/>
            <person name="Mata J.L."/>
            <person name="Ishikawa N.K."/>
            <person name="Vargas-Isla R."/>
            <person name="Ushijima S."/>
            <person name="Smith C.A."/>
            <person name="Ahrendt S."/>
            <person name="Andreopoulos W."/>
            <person name="He G."/>
            <person name="Labutti K."/>
            <person name="Lipzen A."/>
            <person name="Ng V."/>
            <person name="Sandor L."/>
            <person name="Barry K."/>
            <person name="Martinez A.T."/>
            <person name="Xiao Y."/>
            <person name="Gibbons J.G."/>
            <person name="Terashima K."/>
            <person name="Hibbett D.S."/>
            <person name="Grigoriev I.V."/>
        </authorList>
    </citation>
    <scope>NUCLEOTIDE SEQUENCE</scope>
    <source>
        <strain evidence="4">TFB7829</strain>
    </source>
</reference>
<comment type="caution">
    <text evidence="4">The sequence shown here is derived from an EMBL/GenBank/DDBJ whole genome shotgun (WGS) entry which is preliminary data.</text>
</comment>
<evidence type="ECO:0000256" key="2">
    <source>
        <dbReference type="ARBA" id="ARBA00038334"/>
    </source>
</evidence>
<dbReference type="GO" id="GO:0016787">
    <property type="term" value="F:hydrolase activity"/>
    <property type="evidence" value="ECO:0007669"/>
    <property type="project" value="UniProtKB-KW"/>
</dbReference>
<evidence type="ECO:0000259" key="3">
    <source>
        <dbReference type="Pfam" id="PF00561"/>
    </source>
</evidence>
<organism evidence="4 5">
    <name type="scientific">Lentinula detonsa</name>
    <dbReference type="NCBI Taxonomy" id="2804962"/>
    <lineage>
        <taxon>Eukaryota</taxon>
        <taxon>Fungi</taxon>
        <taxon>Dikarya</taxon>
        <taxon>Basidiomycota</taxon>
        <taxon>Agaricomycotina</taxon>
        <taxon>Agaricomycetes</taxon>
        <taxon>Agaricomycetidae</taxon>
        <taxon>Agaricales</taxon>
        <taxon>Marasmiineae</taxon>
        <taxon>Omphalotaceae</taxon>
        <taxon>Lentinula</taxon>
    </lineage>
</organism>
<evidence type="ECO:0000313" key="5">
    <source>
        <dbReference type="Proteomes" id="UP001163850"/>
    </source>
</evidence>
<dbReference type="SUPFAM" id="SSF53474">
    <property type="entry name" value="alpha/beta-Hydrolases"/>
    <property type="match status" value="1"/>
</dbReference>
<proteinExistence type="inferred from homology"/>
<dbReference type="InterPro" id="IPR000073">
    <property type="entry name" value="AB_hydrolase_1"/>
</dbReference>
<protein>
    <submittedName>
        <fullName evidence="4">Epoxide hydrolase</fullName>
    </submittedName>
</protein>
<dbReference type="EMBL" id="MU801995">
    <property type="protein sequence ID" value="KAJ3984254.1"/>
    <property type="molecule type" value="Genomic_DNA"/>
</dbReference>
<dbReference type="PRINTS" id="PR00412">
    <property type="entry name" value="EPOXHYDRLASE"/>
</dbReference>
<dbReference type="InterPro" id="IPR029058">
    <property type="entry name" value="AB_hydrolase_fold"/>
</dbReference>
<dbReference type="InterPro" id="IPR000639">
    <property type="entry name" value="Epox_hydrolase-like"/>
</dbReference>
<dbReference type="PANTHER" id="PTHR43329">
    <property type="entry name" value="EPOXIDE HYDROLASE"/>
    <property type="match status" value="1"/>
</dbReference>
<keyword evidence="1 4" id="KW-0378">Hydrolase</keyword>
<dbReference type="Proteomes" id="UP001163850">
    <property type="component" value="Unassembled WGS sequence"/>
</dbReference>
<name>A0AA38PYQ3_9AGAR</name>
<gene>
    <name evidence="4" type="ORF">F5890DRAFT_1518285</name>
</gene>
<dbReference type="Gene3D" id="3.40.50.1820">
    <property type="entry name" value="alpha/beta hydrolase"/>
    <property type="match status" value="2"/>
</dbReference>
<feature type="domain" description="AB hydrolase-1" evidence="3">
    <location>
        <begin position="37"/>
        <end position="289"/>
    </location>
</feature>
<comment type="similarity">
    <text evidence="2">Belongs to the AB hydrolase superfamily. Epoxide hydrolase family.</text>
</comment>
<accession>A0AA38PYQ3</accession>
<evidence type="ECO:0000256" key="1">
    <source>
        <dbReference type="ARBA" id="ARBA00022801"/>
    </source>
</evidence>
<evidence type="ECO:0000313" key="4">
    <source>
        <dbReference type="EMBL" id="KAJ3984254.1"/>
    </source>
</evidence>
<dbReference type="AlphaFoldDB" id="A0AA38PYQ3"/>